<dbReference type="RefSeq" id="WP_074316111.1">
    <property type="nucleotide sequence ID" value="NZ_FSQT01000002.1"/>
</dbReference>
<proteinExistence type="predicted"/>
<protein>
    <recommendedName>
        <fullName evidence="4">ARC6 IMS domain-containing protein</fullName>
    </recommendedName>
</protein>
<gene>
    <name evidence="2" type="ORF">SAMN04489832_5123</name>
</gene>
<dbReference type="EMBL" id="FSQT01000002">
    <property type="protein sequence ID" value="SIN30442.1"/>
    <property type="molecule type" value="Genomic_DNA"/>
</dbReference>
<dbReference type="OrthoDB" id="3387754at2"/>
<evidence type="ECO:0008006" key="4">
    <source>
        <dbReference type="Google" id="ProtNLM"/>
    </source>
</evidence>
<organism evidence="2 3">
    <name type="scientific">Micromonospora cremea</name>
    <dbReference type="NCBI Taxonomy" id="709881"/>
    <lineage>
        <taxon>Bacteria</taxon>
        <taxon>Bacillati</taxon>
        <taxon>Actinomycetota</taxon>
        <taxon>Actinomycetes</taxon>
        <taxon>Micromonosporales</taxon>
        <taxon>Micromonosporaceae</taxon>
        <taxon>Micromonospora</taxon>
    </lineage>
</organism>
<dbReference type="Proteomes" id="UP000185124">
    <property type="component" value="Unassembled WGS sequence"/>
</dbReference>
<keyword evidence="3" id="KW-1185">Reference proteome</keyword>
<feature type="region of interest" description="Disordered" evidence="1">
    <location>
        <begin position="48"/>
        <end position="70"/>
    </location>
</feature>
<reference evidence="3" key="1">
    <citation type="submission" date="2016-12" db="EMBL/GenBank/DDBJ databases">
        <authorList>
            <person name="Varghese N."/>
            <person name="Submissions S."/>
        </authorList>
    </citation>
    <scope>NUCLEOTIDE SEQUENCE [LARGE SCALE GENOMIC DNA]</scope>
    <source>
        <strain evidence="3">DSM 45599</strain>
    </source>
</reference>
<evidence type="ECO:0000256" key="1">
    <source>
        <dbReference type="SAM" id="MobiDB-lite"/>
    </source>
</evidence>
<accession>A0A1N6A8T9</accession>
<evidence type="ECO:0000313" key="2">
    <source>
        <dbReference type="EMBL" id="SIN30442.1"/>
    </source>
</evidence>
<sequence>MPRPHVFHAGDQLSALTPCRTSVGRISPNACTTSSAPATTPLNLVGRAQSGRVRERPTCSAAAAPSSTEDAEAAEARADALAAYNSYREAQLAAMATSDVSGGDLRRYTADPLLTQIRLILQQHQQQGLINAGTPSWSPQATQVNVSSRPFTVQIEDCFDHGNWRVVRKSTGEAVSAPGQSTRYPVVAKAVLYDDGRWLIQTAQAQRERRC</sequence>
<dbReference type="AlphaFoldDB" id="A0A1N6A8T9"/>
<name>A0A1N6A8T9_9ACTN</name>
<evidence type="ECO:0000313" key="3">
    <source>
        <dbReference type="Proteomes" id="UP000185124"/>
    </source>
</evidence>